<evidence type="ECO:0000259" key="1">
    <source>
        <dbReference type="Pfam" id="PF02464"/>
    </source>
</evidence>
<dbReference type="Proteomes" id="UP000824078">
    <property type="component" value="Unassembled WGS sequence"/>
</dbReference>
<reference evidence="2" key="1">
    <citation type="submission" date="2020-10" db="EMBL/GenBank/DDBJ databases">
        <authorList>
            <person name="Gilroy R."/>
        </authorList>
    </citation>
    <scope>NUCLEOTIDE SEQUENCE</scope>
    <source>
        <strain evidence="2">ChiHjej12B11-29160</strain>
    </source>
</reference>
<evidence type="ECO:0000313" key="3">
    <source>
        <dbReference type="Proteomes" id="UP000824078"/>
    </source>
</evidence>
<accession>A0A9D1HZ24</accession>
<comment type="caution">
    <text evidence="2">The sequence shown here is derived from an EMBL/GenBank/DDBJ whole genome shotgun (WGS) entry which is preliminary data.</text>
</comment>
<feature type="domain" description="CinA C-terminal" evidence="1">
    <location>
        <begin position="16"/>
        <end position="168"/>
    </location>
</feature>
<dbReference type="SUPFAM" id="SSF142433">
    <property type="entry name" value="CinA-like"/>
    <property type="match status" value="1"/>
</dbReference>
<name>A0A9D1HZ24_9ACTN</name>
<evidence type="ECO:0000313" key="2">
    <source>
        <dbReference type="EMBL" id="HIU24213.1"/>
    </source>
</evidence>
<dbReference type="EMBL" id="DVMQ01000015">
    <property type="protein sequence ID" value="HIU24213.1"/>
    <property type="molecule type" value="Genomic_DNA"/>
</dbReference>
<proteinExistence type="predicted"/>
<protein>
    <submittedName>
        <fullName evidence="2">CinA family protein</fullName>
    </submittedName>
</protein>
<reference evidence="2" key="2">
    <citation type="journal article" date="2021" name="PeerJ">
        <title>Extensive microbial diversity within the chicken gut microbiome revealed by metagenomics and culture.</title>
        <authorList>
            <person name="Gilroy R."/>
            <person name="Ravi A."/>
            <person name="Getino M."/>
            <person name="Pursley I."/>
            <person name="Horton D.L."/>
            <person name="Alikhan N.F."/>
            <person name="Baker D."/>
            <person name="Gharbi K."/>
            <person name="Hall N."/>
            <person name="Watson M."/>
            <person name="Adriaenssens E.M."/>
            <person name="Foster-Nyarko E."/>
            <person name="Jarju S."/>
            <person name="Secka A."/>
            <person name="Antonio M."/>
            <person name="Oren A."/>
            <person name="Chaudhuri R.R."/>
            <person name="La Ragione R."/>
            <person name="Hildebrand F."/>
            <person name="Pallen M.J."/>
        </authorList>
    </citation>
    <scope>NUCLEOTIDE SEQUENCE</scope>
    <source>
        <strain evidence="2">ChiHjej12B11-29160</strain>
    </source>
</reference>
<sequence length="172" mass="17382">MQNDHEISTPSDEETTSLAANVIHKALSRDCSLGTAESCTGGLVSGALTAVPGSSAVVLGGVTSYALSVKQAVLGVLQETLDGPGAVSSDCARQMAEGACRVLGCNIAVSTTGIAGPGGAEPGKPVGTVWFGICSHGSTQTEVCLFEGDRSSVRKQAVLHALQLLLQALENE</sequence>
<dbReference type="InterPro" id="IPR036653">
    <property type="entry name" value="CinA-like_C"/>
</dbReference>
<organism evidence="2 3">
    <name type="scientific">Candidatus Coprovicinus avistercoris</name>
    <dbReference type="NCBI Taxonomy" id="2840754"/>
    <lineage>
        <taxon>Bacteria</taxon>
        <taxon>Bacillati</taxon>
        <taxon>Actinomycetota</taxon>
        <taxon>Coriobacteriia</taxon>
        <taxon>Coriobacteriales</taxon>
        <taxon>Coriobacteriaceae</taxon>
        <taxon>Coriobacteriaceae incertae sedis</taxon>
        <taxon>Candidatus Coprovicinus</taxon>
    </lineage>
</organism>
<dbReference type="NCBIfam" id="TIGR00199">
    <property type="entry name" value="PncC_domain"/>
    <property type="match status" value="1"/>
</dbReference>
<gene>
    <name evidence="2" type="ORF">IAD17_04770</name>
</gene>
<dbReference type="AlphaFoldDB" id="A0A9D1HZ24"/>
<dbReference type="Gene3D" id="3.90.950.20">
    <property type="entry name" value="CinA-like"/>
    <property type="match status" value="1"/>
</dbReference>
<dbReference type="InterPro" id="IPR008136">
    <property type="entry name" value="CinA_C"/>
</dbReference>
<dbReference type="Pfam" id="PF02464">
    <property type="entry name" value="CinA"/>
    <property type="match status" value="1"/>
</dbReference>